<keyword evidence="5 14" id="KW-0808">Transferase</keyword>
<dbReference type="NCBIfam" id="TIGR01498">
    <property type="entry name" value="folK"/>
    <property type="match status" value="1"/>
</dbReference>
<name>A0A9X1NV53_9HYPH</name>
<dbReference type="InterPro" id="IPR035907">
    <property type="entry name" value="Hppk_sf"/>
</dbReference>
<dbReference type="PROSITE" id="PS00794">
    <property type="entry name" value="HPPK"/>
    <property type="match status" value="1"/>
</dbReference>
<sequence length="179" mass="19718">MSERQDGGWHQAAIGLGGNIGDAAAAIAEALMRLDAHPDVTVAAVSSLYRTPPWGKTDQDWFFNACAVVRTTLRPVALLEACLDVEKAMKRQRLERWGPRTIDLDVLTYDKVAMETAALTLPHPRMTERGFVLLPLAEILPDHIVAGRSVVAWAEAADAAGIERVDGREDWWRDRSSFG</sequence>
<dbReference type="EC" id="2.7.6.3" evidence="3"/>
<dbReference type="GO" id="GO:0003848">
    <property type="term" value="F:2-amino-4-hydroxy-6-hydroxymethyldihydropteridine diphosphokinase activity"/>
    <property type="evidence" value="ECO:0007669"/>
    <property type="project" value="UniProtKB-EC"/>
</dbReference>
<comment type="pathway">
    <text evidence="1">Cofactor biosynthesis; tetrahydrofolate biosynthesis; 2-amino-4-hydroxy-6-hydroxymethyl-7,8-dihydropteridine diphosphate from 7,8-dihydroneopterin triphosphate: step 4/4.</text>
</comment>
<dbReference type="GO" id="GO:0046656">
    <property type="term" value="P:folic acid biosynthetic process"/>
    <property type="evidence" value="ECO:0007669"/>
    <property type="project" value="UniProtKB-KW"/>
</dbReference>
<dbReference type="GO" id="GO:0005524">
    <property type="term" value="F:ATP binding"/>
    <property type="evidence" value="ECO:0007669"/>
    <property type="project" value="UniProtKB-KW"/>
</dbReference>
<evidence type="ECO:0000256" key="1">
    <source>
        <dbReference type="ARBA" id="ARBA00005051"/>
    </source>
</evidence>
<dbReference type="Gene3D" id="3.30.70.560">
    <property type="entry name" value="7,8-Dihydro-6-hydroxymethylpterin-pyrophosphokinase HPPK"/>
    <property type="match status" value="1"/>
</dbReference>
<comment type="similarity">
    <text evidence="2">Belongs to the HPPK family.</text>
</comment>
<keyword evidence="8" id="KW-0067">ATP-binding</keyword>
<evidence type="ECO:0000256" key="7">
    <source>
        <dbReference type="ARBA" id="ARBA00022777"/>
    </source>
</evidence>
<keyword evidence="15" id="KW-1185">Reference proteome</keyword>
<accession>A0A9X1NV53</accession>
<gene>
    <name evidence="14" type="primary">folK</name>
    <name evidence="14" type="ORF">LRX75_12475</name>
</gene>
<evidence type="ECO:0000256" key="4">
    <source>
        <dbReference type="ARBA" id="ARBA00016218"/>
    </source>
</evidence>
<dbReference type="AlphaFoldDB" id="A0A9X1NV53"/>
<evidence type="ECO:0000256" key="3">
    <source>
        <dbReference type="ARBA" id="ARBA00013253"/>
    </source>
</evidence>
<evidence type="ECO:0000256" key="2">
    <source>
        <dbReference type="ARBA" id="ARBA00005810"/>
    </source>
</evidence>
<evidence type="ECO:0000313" key="14">
    <source>
        <dbReference type="EMBL" id="MCD7109851.1"/>
    </source>
</evidence>
<dbReference type="SUPFAM" id="SSF55083">
    <property type="entry name" value="6-hydroxymethyl-7,8-dihydropterin pyrophosphokinase, HPPK"/>
    <property type="match status" value="1"/>
</dbReference>
<evidence type="ECO:0000259" key="13">
    <source>
        <dbReference type="PROSITE" id="PS00794"/>
    </source>
</evidence>
<comment type="function">
    <text evidence="10">Catalyzes the transfer of pyrophosphate from adenosine triphosphate (ATP) to 6-hydroxymethyl-7,8-dihydropterin, an enzymatic step in folate biosynthesis pathway.</text>
</comment>
<evidence type="ECO:0000256" key="10">
    <source>
        <dbReference type="ARBA" id="ARBA00029409"/>
    </source>
</evidence>
<evidence type="ECO:0000256" key="9">
    <source>
        <dbReference type="ARBA" id="ARBA00022909"/>
    </source>
</evidence>
<evidence type="ECO:0000256" key="6">
    <source>
        <dbReference type="ARBA" id="ARBA00022741"/>
    </source>
</evidence>
<dbReference type="CDD" id="cd00483">
    <property type="entry name" value="HPPK"/>
    <property type="match status" value="1"/>
</dbReference>
<dbReference type="EMBL" id="JAJOZR010000007">
    <property type="protein sequence ID" value="MCD7109851.1"/>
    <property type="molecule type" value="Genomic_DNA"/>
</dbReference>
<reference evidence="14" key="1">
    <citation type="submission" date="2021-12" db="EMBL/GenBank/DDBJ databases">
        <authorList>
            <person name="Li Y."/>
        </authorList>
    </citation>
    <scope>NUCLEOTIDE SEQUENCE</scope>
    <source>
        <strain evidence="14">DKSPLA3</strain>
    </source>
</reference>
<organism evidence="14 15">
    <name type="scientific">Rhizobium quercicola</name>
    <dbReference type="NCBI Taxonomy" id="2901226"/>
    <lineage>
        <taxon>Bacteria</taxon>
        <taxon>Pseudomonadati</taxon>
        <taxon>Pseudomonadota</taxon>
        <taxon>Alphaproteobacteria</taxon>
        <taxon>Hyphomicrobiales</taxon>
        <taxon>Rhizobiaceae</taxon>
        <taxon>Rhizobium/Agrobacterium group</taxon>
        <taxon>Rhizobium</taxon>
    </lineage>
</organism>
<evidence type="ECO:0000256" key="8">
    <source>
        <dbReference type="ARBA" id="ARBA00022840"/>
    </source>
</evidence>
<dbReference type="PANTHER" id="PTHR43071">
    <property type="entry name" value="2-AMINO-4-HYDROXY-6-HYDROXYMETHYLDIHYDROPTERIDINE PYROPHOSPHOKINASE"/>
    <property type="match status" value="1"/>
</dbReference>
<keyword evidence="6" id="KW-0547">Nucleotide-binding</keyword>
<dbReference type="Proteomes" id="UP001139089">
    <property type="component" value="Unassembled WGS sequence"/>
</dbReference>
<protein>
    <recommendedName>
        <fullName evidence="4">2-amino-4-hydroxy-6-hydroxymethyldihydropteridine pyrophosphokinase</fullName>
        <ecNumber evidence="3">2.7.6.3</ecNumber>
    </recommendedName>
    <alternativeName>
        <fullName evidence="11">6-hydroxymethyl-7,8-dihydropterin pyrophosphokinase</fullName>
    </alternativeName>
    <alternativeName>
        <fullName evidence="12">7,8-dihydro-6-hydroxymethylpterin-pyrophosphokinase</fullName>
    </alternativeName>
</protein>
<dbReference type="Pfam" id="PF01288">
    <property type="entry name" value="HPPK"/>
    <property type="match status" value="1"/>
</dbReference>
<keyword evidence="9" id="KW-0289">Folate biosynthesis</keyword>
<dbReference type="GO" id="GO:0016301">
    <property type="term" value="F:kinase activity"/>
    <property type="evidence" value="ECO:0007669"/>
    <property type="project" value="UniProtKB-KW"/>
</dbReference>
<comment type="caution">
    <text evidence="14">The sequence shown here is derived from an EMBL/GenBank/DDBJ whole genome shotgun (WGS) entry which is preliminary data.</text>
</comment>
<evidence type="ECO:0000256" key="12">
    <source>
        <dbReference type="ARBA" id="ARBA00033413"/>
    </source>
</evidence>
<dbReference type="InterPro" id="IPR000550">
    <property type="entry name" value="Hppk"/>
</dbReference>
<evidence type="ECO:0000256" key="11">
    <source>
        <dbReference type="ARBA" id="ARBA00029766"/>
    </source>
</evidence>
<evidence type="ECO:0000313" key="15">
    <source>
        <dbReference type="Proteomes" id="UP001139089"/>
    </source>
</evidence>
<feature type="domain" description="7,8-dihydro-6-hydroxymethylpterin-pyrophosphokinase" evidence="13">
    <location>
        <begin position="96"/>
        <end position="107"/>
    </location>
</feature>
<dbReference type="PANTHER" id="PTHR43071:SF1">
    <property type="entry name" value="2-AMINO-4-HYDROXY-6-HYDROXYMETHYLDIHYDROPTERIDINE PYROPHOSPHOKINASE"/>
    <property type="match status" value="1"/>
</dbReference>
<proteinExistence type="inferred from homology"/>
<keyword evidence="7" id="KW-0418">Kinase</keyword>
<dbReference type="RefSeq" id="WP_231814784.1">
    <property type="nucleotide sequence ID" value="NZ_JAJOZR010000007.1"/>
</dbReference>
<evidence type="ECO:0000256" key="5">
    <source>
        <dbReference type="ARBA" id="ARBA00022679"/>
    </source>
</evidence>